<evidence type="ECO:0000256" key="2">
    <source>
        <dbReference type="ARBA" id="ARBA00008163"/>
    </source>
</evidence>
<evidence type="ECO:0000256" key="3">
    <source>
        <dbReference type="ARBA" id="ARBA00022452"/>
    </source>
</evidence>
<dbReference type="EMBL" id="VOSL01000116">
    <property type="protein sequence ID" value="TXD32698.1"/>
    <property type="molecule type" value="Genomic_DNA"/>
</dbReference>
<evidence type="ECO:0000313" key="9">
    <source>
        <dbReference type="EMBL" id="TXD32698.1"/>
    </source>
</evidence>
<dbReference type="OrthoDB" id="9922at2"/>
<evidence type="ECO:0000256" key="5">
    <source>
        <dbReference type="ARBA" id="ARBA00022729"/>
    </source>
</evidence>
<dbReference type="PANTHER" id="PTHR35093">
    <property type="entry name" value="OUTER MEMBRANE PROTEIN NMB0088-RELATED"/>
    <property type="match status" value="1"/>
</dbReference>
<gene>
    <name evidence="9" type="ORF">FRC96_16685</name>
</gene>
<dbReference type="GO" id="GO:0015483">
    <property type="term" value="F:long-chain fatty acid transporting porin activity"/>
    <property type="evidence" value="ECO:0007669"/>
    <property type="project" value="TreeGrafter"/>
</dbReference>
<keyword evidence="3" id="KW-1134">Transmembrane beta strand</keyword>
<comment type="subcellular location">
    <subcellularLocation>
        <location evidence="1">Cell outer membrane</location>
        <topology evidence="1">Multi-pass membrane protein</topology>
    </subcellularLocation>
</comment>
<keyword evidence="4" id="KW-0812">Transmembrane</keyword>
<feature type="chain" id="PRO_5023065985" description="Long-chain fatty acid transport protein" evidence="8">
    <location>
        <begin position="33"/>
        <end position="421"/>
    </location>
</feature>
<dbReference type="InterPro" id="IPR005017">
    <property type="entry name" value="OMPP1/FadL/TodX"/>
</dbReference>
<evidence type="ECO:0008006" key="11">
    <source>
        <dbReference type="Google" id="ProtNLM"/>
    </source>
</evidence>
<reference evidence="9 10" key="1">
    <citation type="submission" date="2019-08" db="EMBL/GenBank/DDBJ databases">
        <title>Bradymonadales sp. TMQ2.</title>
        <authorList>
            <person name="Liang Q."/>
        </authorList>
    </citation>
    <scope>NUCLEOTIDE SEQUENCE [LARGE SCALE GENOMIC DNA]</scope>
    <source>
        <strain evidence="9 10">TMQ2</strain>
    </source>
</reference>
<keyword evidence="5 8" id="KW-0732">Signal</keyword>
<evidence type="ECO:0000313" key="10">
    <source>
        <dbReference type="Proteomes" id="UP000321046"/>
    </source>
</evidence>
<dbReference type="Proteomes" id="UP000321046">
    <property type="component" value="Unassembled WGS sequence"/>
</dbReference>
<evidence type="ECO:0000256" key="4">
    <source>
        <dbReference type="ARBA" id="ARBA00022692"/>
    </source>
</evidence>
<evidence type="ECO:0000256" key="6">
    <source>
        <dbReference type="ARBA" id="ARBA00023136"/>
    </source>
</evidence>
<dbReference type="SUPFAM" id="SSF56935">
    <property type="entry name" value="Porins"/>
    <property type="match status" value="1"/>
</dbReference>
<accession>A0A5C6X2V6</accession>
<name>A0A5C6X2V6_9DELT</name>
<keyword evidence="6" id="KW-0472">Membrane</keyword>
<dbReference type="Pfam" id="PF03349">
    <property type="entry name" value="Toluene_X"/>
    <property type="match status" value="1"/>
</dbReference>
<sequence>MKMQHREHAWMGLGAALMMCAGGLWSVPEAQAAGFANTAQSGTATGMGGVATANPDEPNANFYNPAAMVFSEGFSAYVGPTLIKPSVSYEGQGVEEQTEPALFPPPNVNLTLPFGEQYAVGLGVTLPWGLAIRWPDNWVGRENFRAQQLQTINVNPNFAYKVPGIDLGLAVGVQAMYSTITQERTVILRDDLEVPVLLGGQGFGVGATAAAFYKLNSQWSMGLNYRSAVNLNYEGRAHFGEEVEGTPFEQRFVDQGITTELTVPHTVNLGLGYQATEALWVGLDLNYMTWSTYDRIEINFDEQSPEGEPGESEPPTVVEANWNDALAVRLGAQFAITDALKARVGFAYDMTPVPDETVGPSLPDNNRTVGALGLGYEVAGFRADVAYQYIYLPTREIRNGSVDGDYQLSSHLVGINVGYGF</sequence>
<comment type="caution">
    <text evidence="9">The sequence shown here is derived from an EMBL/GenBank/DDBJ whole genome shotgun (WGS) entry which is preliminary data.</text>
</comment>
<comment type="similarity">
    <text evidence="2">Belongs to the OmpP1/FadL family.</text>
</comment>
<keyword evidence="7" id="KW-0998">Cell outer membrane</keyword>
<dbReference type="GO" id="GO:0009279">
    <property type="term" value="C:cell outer membrane"/>
    <property type="evidence" value="ECO:0007669"/>
    <property type="project" value="UniProtKB-SubCell"/>
</dbReference>
<dbReference type="Gene3D" id="2.40.160.60">
    <property type="entry name" value="Outer membrane protein transport protein (OMPP1/FadL/TodX)"/>
    <property type="match status" value="1"/>
</dbReference>
<dbReference type="PANTHER" id="PTHR35093:SF8">
    <property type="entry name" value="OUTER MEMBRANE PROTEIN NMB0088-RELATED"/>
    <property type="match status" value="1"/>
</dbReference>
<dbReference type="RefSeq" id="WP_146976099.1">
    <property type="nucleotide sequence ID" value="NZ_VOSL01000116.1"/>
</dbReference>
<protein>
    <recommendedName>
        <fullName evidence="11">Long-chain fatty acid transport protein</fullName>
    </recommendedName>
</protein>
<evidence type="ECO:0000256" key="8">
    <source>
        <dbReference type="SAM" id="SignalP"/>
    </source>
</evidence>
<feature type="signal peptide" evidence="8">
    <location>
        <begin position="1"/>
        <end position="32"/>
    </location>
</feature>
<evidence type="ECO:0000256" key="7">
    <source>
        <dbReference type="ARBA" id="ARBA00023237"/>
    </source>
</evidence>
<proteinExistence type="inferred from homology"/>
<organism evidence="9 10">
    <name type="scientific">Lujinxingia vulgaris</name>
    <dbReference type="NCBI Taxonomy" id="2600176"/>
    <lineage>
        <taxon>Bacteria</taxon>
        <taxon>Deltaproteobacteria</taxon>
        <taxon>Bradymonadales</taxon>
        <taxon>Lujinxingiaceae</taxon>
        <taxon>Lujinxingia</taxon>
    </lineage>
</organism>
<evidence type="ECO:0000256" key="1">
    <source>
        <dbReference type="ARBA" id="ARBA00004571"/>
    </source>
</evidence>
<dbReference type="AlphaFoldDB" id="A0A5C6X2V6"/>